<sequence length="152" mass="17809">MNFYQITQLFAKALEDEDFEAAAQLLRRKDASYAVKILGSVDNSLEPSVHLFLEYWCRVENTPLQHIVTATYLLIYYNYKLGAYTLAYWHLMWAIDLDPTDIGTLTWLFKMYHWPDGYVSNKTLAPYAWKLLKTNPTDEDVLEAIHHVIDNQ</sequence>
<dbReference type="RefSeq" id="WP_054718549.1">
    <property type="nucleotide sequence ID" value="NZ_AZEU01000206.1"/>
</dbReference>
<keyword evidence="2" id="KW-1185">Reference proteome</keyword>
<dbReference type="Proteomes" id="UP000051790">
    <property type="component" value="Unassembled WGS sequence"/>
</dbReference>
<protein>
    <submittedName>
        <fullName evidence="1">Uncharacterized protein</fullName>
    </submittedName>
</protein>
<comment type="caution">
    <text evidence="1">The sequence shown here is derived from an EMBL/GenBank/DDBJ whole genome shotgun (WGS) entry which is preliminary data.</text>
</comment>
<evidence type="ECO:0000313" key="2">
    <source>
        <dbReference type="Proteomes" id="UP000051790"/>
    </source>
</evidence>
<dbReference type="EMBL" id="AZEU01000206">
    <property type="protein sequence ID" value="KRL43223.1"/>
    <property type="molecule type" value="Genomic_DNA"/>
</dbReference>
<gene>
    <name evidence="1" type="ORF">FD01_GL001755</name>
</gene>
<proteinExistence type="predicted"/>
<dbReference type="AlphaFoldDB" id="A0A0R1QEG8"/>
<reference evidence="1 2" key="1">
    <citation type="journal article" date="2015" name="Genome Announc.">
        <title>Expanding the biotechnology potential of lactobacilli through comparative genomics of 213 strains and associated genera.</title>
        <authorList>
            <person name="Sun Z."/>
            <person name="Harris H.M."/>
            <person name="McCann A."/>
            <person name="Guo C."/>
            <person name="Argimon S."/>
            <person name="Zhang W."/>
            <person name="Yang X."/>
            <person name="Jeffery I.B."/>
            <person name="Cooney J.C."/>
            <person name="Kagawa T.F."/>
            <person name="Liu W."/>
            <person name="Song Y."/>
            <person name="Salvetti E."/>
            <person name="Wrobel A."/>
            <person name="Rasinkangas P."/>
            <person name="Parkhill J."/>
            <person name="Rea M.C."/>
            <person name="O'Sullivan O."/>
            <person name="Ritari J."/>
            <person name="Douillard F.P."/>
            <person name="Paul Ross R."/>
            <person name="Yang R."/>
            <person name="Briner A.E."/>
            <person name="Felis G.E."/>
            <person name="de Vos W.M."/>
            <person name="Barrangou R."/>
            <person name="Klaenhammer T.R."/>
            <person name="Caufield P.W."/>
            <person name="Cui Y."/>
            <person name="Zhang H."/>
            <person name="O'Toole P.W."/>
        </authorList>
    </citation>
    <scope>NUCLEOTIDE SEQUENCE [LARGE SCALE GENOMIC DNA]</scope>
    <source>
        <strain evidence="1 2">DSM 13343</strain>
    </source>
</reference>
<name>A0A0R1QEG8_9LACO</name>
<organism evidence="1 2">
    <name type="scientific">Lacticaseibacillus manihotivorans DSM 13343 = JCM 12514</name>
    <dbReference type="NCBI Taxonomy" id="1423769"/>
    <lineage>
        <taxon>Bacteria</taxon>
        <taxon>Bacillati</taxon>
        <taxon>Bacillota</taxon>
        <taxon>Bacilli</taxon>
        <taxon>Lactobacillales</taxon>
        <taxon>Lactobacillaceae</taxon>
        <taxon>Lacticaseibacillus</taxon>
    </lineage>
</organism>
<accession>A0A0R1QEG8</accession>
<dbReference type="PATRIC" id="fig|1423769.4.peg.1878"/>
<dbReference type="OrthoDB" id="80293at2"/>
<evidence type="ECO:0000313" key="1">
    <source>
        <dbReference type="EMBL" id="KRL43223.1"/>
    </source>
</evidence>